<reference evidence="2" key="1">
    <citation type="submission" date="2020-02" db="EMBL/GenBank/DDBJ databases">
        <authorList>
            <person name="Scholz U."/>
            <person name="Mascher M."/>
            <person name="Fiebig A."/>
        </authorList>
    </citation>
    <scope>NUCLEOTIDE SEQUENCE</scope>
</reference>
<keyword evidence="3" id="KW-1185">Reference proteome</keyword>
<name>A0A7I8L810_SPIIN</name>
<dbReference type="InterPro" id="IPR011989">
    <property type="entry name" value="ARM-like"/>
</dbReference>
<dbReference type="PANTHER" id="PTHR10182">
    <property type="entry name" value="CALCIUM-BINDING PROTEIN 39-RELATED"/>
    <property type="match status" value="1"/>
</dbReference>
<proteinExistence type="inferred from homology"/>
<dbReference type="InterPro" id="IPR013878">
    <property type="entry name" value="Mo25"/>
</dbReference>
<comment type="similarity">
    <text evidence="1">Belongs to the Mo25 family.</text>
</comment>
<accession>A0A7I8L810</accession>
<gene>
    <name evidence="2" type="ORF">SI8410_12016580</name>
</gene>
<dbReference type="EMBL" id="LR746275">
    <property type="protein sequence ID" value="CAA7405902.1"/>
    <property type="molecule type" value="Genomic_DNA"/>
</dbReference>
<dbReference type="AlphaFoldDB" id="A0A7I8L810"/>
<dbReference type="GO" id="GO:0043539">
    <property type="term" value="F:protein serine/threonine kinase activator activity"/>
    <property type="evidence" value="ECO:0007669"/>
    <property type="project" value="TreeGrafter"/>
</dbReference>
<evidence type="ECO:0000256" key="1">
    <source>
        <dbReference type="ARBA" id="ARBA00011012"/>
    </source>
</evidence>
<dbReference type="FunFam" id="1.25.10.10:FF:000247">
    <property type="entry name" value="calcium-binding protein 39"/>
    <property type="match status" value="1"/>
</dbReference>
<sequence>MSFSFFKPSKPKSTPVELARALKECLLSLDTQTVADARAHEKALEDVEKNFVAMRQLLSGDGDVEPNEEQILQFAQEMCKEDVLSLFVHKLSMIGWNSRKDLAHCWGILLRQMVGSNYCCVDYIENHSELLDFLVACCNNKDVALTCGNMLRECIKFPVLAKYMLESASLELFFKYVELPNFDIASDALATFKDLLTKNPTEVSQFLIVHYGQFFGLYEKLLTSKNYVTRRQSLKLLLEFLLEPPNTQVMKRFILEADFLKVIMGLLKDTSKNIQISAFHIFKVFVANPNKPSEIIEILAKNHEKLLMLLHGLPANKGGEDEQFEEERDLVIKEIKALSHTSHAAG</sequence>
<dbReference type="OrthoDB" id="609103at2759"/>
<dbReference type="InterPro" id="IPR016024">
    <property type="entry name" value="ARM-type_fold"/>
</dbReference>
<dbReference type="GO" id="GO:0035556">
    <property type="term" value="P:intracellular signal transduction"/>
    <property type="evidence" value="ECO:0007669"/>
    <property type="project" value="TreeGrafter"/>
</dbReference>
<evidence type="ECO:0000313" key="2">
    <source>
        <dbReference type="EMBL" id="CAA7405902.1"/>
    </source>
</evidence>
<protein>
    <submittedName>
        <fullName evidence="2">Uncharacterized protein</fullName>
    </submittedName>
</protein>
<evidence type="ECO:0000313" key="3">
    <source>
        <dbReference type="Proteomes" id="UP000663760"/>
    </source>
</evidence>
<dbReference type="Pfam" id="PF08569">
    <property type="entry name" value="Mo25"/>
    <property type="match status" value="1"/>
</dbReference>
<dbReference type="PANTHER" id="PTHR10182:SF3">
    <property type="entry name" value="PROTEIN MO25"/>
    <property type="match status" value="1"/>
</dbReference>
<dbReference type="Gene3D" id="1.25.10.10">
    <property type="entry name" value="Leucine-rich Repeat Variant"/>
    <property type="match status" value="1"/>
</dbReference>
<organism evidence="2 3">
    <name type="scientific">Spirodela intermedia</name>
    <name type="common">Intermediate duckweed</name>
    <dbReference type="NCBI Taxonomy" id="51605"/>
    <lineage>
        <taxon>Eukaryota</taxon>
        <taxon>Viridiplantae</taxon>
        <taxon>Streptophyta</taxon>
        <taxon>Embryophyta</taxon>
        <taxon>Tracheophyta</taxon>
        <taxon>Spermatophyta</taxon>
        <taxon>Magnoliopsida</taxon>
        <taxon>Liliopsida</taxon>
        <taxon>Araceae</taxon>
        <taxon>Lemnoideae</taxon>
        <taxon>Spirodela</taxon>
    </lineage>
</organism>
<dbReference type="Proteomes" id="UP000663760">
    <property type="component" value="Chromosome 12"/>
</dbReference>
<dbReference type="SUPFAM" id="SSF48371">
    <property type="entry name" value="ARM repeat"/>
    <property type="match status" value="1"/>
</dbReference>